<reference evidence="3 4" key="1">
    <citation type="submission" date="2017-04" db="EMBL/GenBank/DDBJ databases">
        <authorList>
            <person name="Afonso C.L."/>
            <person name="Miller P.J."/>
            <person name="Scott M.A."/>
            <person name="Spackman E."/>
            <person name="Goraichik I."/>
            <person name="Dimitrov K.M."/>
            <person name="Suarez D.L."/>
            <person name="Swayne D.E."/>
        </authorList>
    </citation>
    <scope>NUCLEOTIDE SEQUENCE [LARGE SCALE GENOMIC DNA]</scope>
    <source>
        <strain evidence="3 4">DSM 11622</strain>
    </source>
</reference>
<dbReference type="GO" id="GO:0006979">
    <property type="term" value="P:response to oxidative stress"/>
    <property type="evidence" value="ECO:0007669"/>
    <property type="project" value="InterPro"/>
</dbReference>
<feature type="compositionally biased region" description="Polar residues" evidence="2">
    <location>
        <begin position="162"/>
        <end position="175"/>
    </location>
</feature>
<dbReference type="InterPro" id="IPR015946">
    <property type="entry name" value="KH_dom-like_a/b"/>
</dbReference>
<dbReference type="RefSeq" id="WP_084444687.1">
    <property type="nucleotide sequence ID" value="NZ_FWWW01000057.1"/>
</dbReference>
<proteinExistence type="inferred from homology"/>
<dbReference type="Gene3D" id="3.30.300.20">
    <property type="match status" value="1"/>
</dbReference>
<protein>
    <submittedName>
        <fullName evidence="3">OsmC family protein</fullName>
    </submittedName>
</protein>
<feature type="region of interest" description="Disordered" evidence="2">
    <location>
        <begin position="150"/>
        <end position="175"/>
    </location>
</feature>
<keyword evidence="4" id="KW-1185">Reference proteome</keyword>
<evidence type="ECO:0000313" key="4">
    <source>
        <dbReference type="Proteomes" id="UP000192266"/>
    </source>
</evidence>
<evidence type="ECO:0000256" key="1">
    <source>
        <dbReference type="ARBA" id="ARBA00007378"/>
    </source>
</evidence>
<dbReference type="NCBIfam" id="TIGR03561">
    <property type="entry name" value="organ_hyd_perox"/>
    <property type="match status" value="1"/>
</dbReference>
<sequence length="175" mass="18502">MSTNEKKTLYTADAAAVGGRSGHVRSATGIIDLDMSVPEGLGGKKGATNPEELFAAGYASCFQQALLVIAQRAGDRLDSQSEVKCSVTLFQEGEAYGLSAILDVDLKKFDEEKTIDMVRQAHKICPYSVGTRGNMEVELRVMGKTVPVQPEENAGVAGNNGVEASSTTENTNVTA</sequence>
<dbReference type="PANTHER" id="PTHR33797">
    <property type="entry name" value="ORGANIC HYDROPEROXIDE RESISTANCE PROTEIN-LIKE"/>
    <property type="match status" value="1"/>
</dbReference>
<comment type="similarity">
    <text evidence="1">Belongs to the OsmC/Ohr family.</text>
</comment>
<dbReference type="InterPro" id="IPR019953">
    <property type="entry name" value="OHR"/>
</dbReference>
<dbReference type="Proteomes" id="UP000192266">
    <property type="component" value="Unassembled WGS sequence"/>
</dbReference>
<dbReference type="PANTHER" id="PTHR33797:SF2">
    <property type="entry name" value="ORGANIC HYDROPEROXIDE RESISTANCE PROTEIN-LIKE"/>
    <property type="match status" value="1"/>
</dbReference>
<dbReference type="AlphaFoldDB" id="A0A1W1VF42"/>
<dbReference type="InterPro" id="IPR003718">
    <property type="entry name" value="OsmC/Ohr_fam"/>
</dbReference>
<dbReference type="STRING" id="645990.SAMN00120144_2492"/>
<dbReference type="Pfam" id="PF02566">
    <property type="entry name" value="OsmC"/>
    <property type="match status" value="1"/>
</dbReference>
<dbReference type="OrthoDB" id="9797508at2"/>
<name>A0A1W1VF42_9BACT</name>
<evidence type="ECO:0000313" key="3">
    <source>
        <dbReference type="EMBL" id="SMB91926.1"/>
    </source>
</evidence>
<organism evidence="3 4">
    <name type="scientific">Hymenobacter roseosalivarius DSM 11622</name>
    <dbReference type="NCBI Taxonomy" id="645990"/>
    <lineage>
        <taxon>Bacteria</taxon>
        <taxon>Pseudomonadati</taxon>
        <taxon>Bacteroidota</taxon>
        <taxon>Cytophagia</taxon>
        <taxon>Cytophagales</taxon>
        <taxon>Hymenobacteraceae</taxon>
        <taxon>Hymenobacter</taxon>
    </lineage>
</organism>
<accession>A0A1W1VF42</accession>
<dbReference type="EMBL" id="FWWW01000057">
    <property type="protein sequence ID" value="SMB91926.1"/>
    <property type="molecule type" value="Genomic_DNA"/>
</dbReference>
<dbReference type="SUPFAM" id="SSF82784">
    <property type="entry name" value="OsmC-like"/>
    <property type="match status" value="1"/>
</dbReference>
<dbReference type="InterPro" id="IPR036102">
    <property type="entry name" value="OsmC/Ohrsf"/>
</dbReference>
<gene>
    <name evidence="3" type="ORF">SAMN00120144_2492</name>
</gene>
<dbReference type="Gene3D" id="2.20.25.10">
    <property type="match status" value="1"/>
</dbReference>
<evidence type="ECO:0000256" key="2">
    <source>
        <dbReference type="SAM" id="MobiDB-lite"/>
    </source>
</evidence>